<keyword evidence="11" id="KW-0449">Lipoprotein</keyword>
<keyword evidence="12" id="KW-1185">Reference proteome</keyword>
<feature type="domain" description="ABC3 transporter permease C-terminal" evidence="9">
    <location>
        <begin position="274"/>
        <end position="406"/>
    </location>
</feature>
<comment type="subcellular location">
    <subcellularLocation>
        <location evidence="1">Cell membrane</location>
        <topology evidence="1">Multi-pass membrane protein</topology>
    </subcellularLocation>
</comment>
<feature type="transmembrane region" description="Helical" evidence="8">
    <location>
        <begin position="315"/>
        <end position="341"/>
    </location>
</feature>
<feature type="transmembrane region" description="Helical" evidence="8">
    <location>
        <begin position="21"/>
        <end position="48"/>
    </location>
</feature>
<evidence type="ECO:0000256" key="7">
    <source>
        <dbReference type="ARBA" id="ARBA00023136"/>
    </source>
</evidence>
<dbReference type="EMBL" id="JAUMIS010000002">
    <property type="protein sequence ID" value="MDO3722484.1"/>
    <property type="molecule type" value="Genomic_DNA"/>
</dbReference>
<accession>A0ABT8W2N0</accession>
<dbReference type="PANTHER" id="PTHR30489">
    <property type="entry name" value="LIPOPROTEIN-RELEASING SYSTEM TRANSMEMBRANE PROTEIN LOLE"/>
    <property type="match status" value="1"/>
</dbReference>
<protein>
    <submittedName>
        <fullName evidence="11">Lipoprotein-releasing ABC transporter permease subunit</fullName>
    </submittedName>
</protein>
<dbReference type="InterPro" id="IPR011925">
    <property type="entry name" value="LolCE_TM"/>
</dbReference>
<dbReference type="RefSeq" id="WP_223793292.1">
    <property type="nucleotide sequence ID" value="NZ_JAUMIS010000002.1"/>
</dbReference>
<sequence>MFRPLSFYIGLRYTAAKRRNHFISFISLTSMIGLTLGVAVLIIVLSVMNGFDRELKQRILGMVPHAVIEGAGPLDNWEAIDQEVQAHPRVLAAAPFIKGQGMVTGGGNVRGVLLNGVLPSEEASVSIIENHMIEGSLDDLKSGEFGIIIGRLMAASLRLKIGDRVTVVLPEASVTPAGVLPRLKRFTVKGIFSVGAELDGNYTLVHMDDAAKLMRTGGKAMGVRLLVDDLFAAPKVVEQTARMLNGRYYISDWTRTHGNLFQAIRMEKTMIGLLLMFIVAVAAFNIVSTLVMVVTDKTADIAILRTMGATPGRIMRIFIVQGAVIGIFGTLVGTALGVLGALNISDFISWLEGVLGHQFLSADVYFISYLPSQLQWKDVLIISGSGLVMSLLATIYPAWRASRVDPAEALRYE</sequence>
<evidence type="ECO:0000313" key="12">
    <source>
        <dbReference type="Proteomes" id="UP001168640"/>
    </source>
</evidence>
<evidence type="ECO:0000313" key="11">
    <source>
        <dbReference type="EMBL" id="MDO3722484.1"/>
    </source>
</evidence>
<dbReference type="Pfam" id="PF02687">
    <property type="entry name" value="FtsX"/>
    <property type="match status" value="1"/>
</dbReference>
<comment type="caution">
    <text evidence="11">The sequence shown here is derived from an EMBL/GenBank/DDBJ whole genome shotgun (WGS) entry which is preliminary data.</text>
</comment>
<keyword evidence="6 8" id="KW-1133">Transmembrane helix</keyword>
<organism evidence="11 12">
    <name type="scientific">Marinobacter suaedae</name>
    <dbReference type="NCBI Taxonomy" id="3057675"/>
    <lineage>
        <taxon>Bacteria</taxon>
        <taxon>Pseudomonadati</taxon>
        <taxon>Pseudomonadota</taxon>
        <taxon>Gammaproteobacteria</taxon>
        <taxon>Pseudomonadales</taxon>
        <taxon>Marinobacteraceae</taxon>
        <taxon>Marinobacter</taxon>
    </lineage>
</organism>
<feature type="transmembrane region" description="Helical" evidence="8">
    <location>
        <begin position="379"/>
        <end position="399"/>
    </location>
</feature>
<keyword evidence="4" id="KW-1003">Cell membrane</keyword>
<feature type="domain" description="MacB-like periplasmic core" evidence="10">
    <location>
        <begin position="27"/>
        <end position="215"/>
    </location>
</feature>
<dbReference type="Proteomes" id="UP001168640">
    <property type="component" value="Unassembled WGS sequence"/>
</dbReference>
<proteinExistence type="inferred from homology"/>
<dbReference type="NCBIfam" id="TIGR02212">
    <property type="entry name" value="lolCE"/>
    <property type="match status" value="1"/>
</dbReference>
<evidence type="ECO:0000256" key="5">
    <source>
        <dbReference type="ARBA" id="ARBA00022692"/>
    </source>
</evidence>
<dbReference type="Pfam" id="PF12704">
    <property type="entry name" value="MacB_PCD"/>
    <property type="match status" value="1"/>
</dbReference>
<evidence type="ECO:0000256" key="6">
    <source>
        <dbReference type="ARBA" id="ARBA00022989"/>
    </source>
</evidence>
<keyword evidence="3" id="KW-0813">Transport</keyword>
<name>A0ABT8W2N0_9GAMM</name>
<gene>
    <name evidence="11" type="ORF">QVZ43_12200</name>
</gene>
<evidence type="ECO:0000256" key="8">
    <source>
        <dbReference type="SAM" id="Phobius"/>
    </source>
</evidence>
<dbReference type="InterPro" id="IPR025857">
    <property type="entry name" value="MacB_PCD"/>
</dbReference>
<dbReference type="InterPro" id="IPR003838">
    <property type="entry name" value="ABC3_permease_C"/>
</dbReference>
<evidence type="ECO:0000256" key="2">
    <source>
        <dbReference type="ARBA" id="ARBA00005236"/>
    </source>
</evidence>
<evidence type="ECO:0000256" key="4">
    <source>
        <dbReference type="ARBA" id="ARBA00022475"/>
    </source>
</evidence>
<reference evidence="11" key="1">
    <citation type="submission" date="2023-07" db="EMBL/GenBank/DDBJ databases">
        <title>Marinobacter sp. chi1 genome sequencing and assembly.</title>
        <authorList>
            <person name="Park S."/>
        </authorList>
    </citation>
    <scope>NUCLEOTIDE SEQUENCE</scope>
    <source>
        <strain evidence="11">Chi1</strain>
    </source>
</reference>
<evidence type="ECO:0000259" key="9">
    <source>
        <dbReference type="Pfam" id="PF02687"/>
    </source>
</evidence>
<keyword evidence="5 8" id="KW-0812">Transmembrane</keyword>
<comment type="similarity">
    <text evidence="2">Belongs to the ABC-4 integral membrane protein family. LolC/E subfamily.</text>
</comment>
<keyword evidence="7 8" id="KW-0472">Membrane</keyword>
<evidence type="ECO:0000256" key="3">
    <source>
        <dbReference type="ARBA" id="ARBA00022448"/>
    </source>
</evidence>
<dbReference type="InterPro" id="IPR051447">
    <property type="entry name" value="Lipoprotein-release_system"/>
</dbReference>
<evidence type="ECO:0000259" key="10">
    <source>
        <dbReference type="Pfam" id="PF12704"/>
    </source>
</evidence>
<dbReference type="PANTHER" id="PTHR30489:SF0">
    <property type="entry name" value="LIPOPROTEIN-RELEASING SYSTEM TRANSMEMBRANE PROTEIN LOLE"/>
    <property type="match status" value="1"/>
</dbReference>
<evidence type="ECO:0000256" key="1">
    <source>
        <dbReference type="ARBA" id="ARBA00004651"/>
    </source>
</evidence>
<feature type="transmembrane region" description="Helical" evidence="8">
    <location>
        <begin position="270"/>
        <end position="294"/>
    </location>
</feature>